<gene>
    <name evidence="1" type="ORF">JEQ47_00090</name>
</gene>
<accession>A0A934IU73</accession>
<dbReference type="EMBL" id="JAEKMH010000001">
    <property type="protein sequence ID" value="MBJ3783101.1"/>
    <property type="molecule type" value="Genomic_DNA"/>
</dbReference>
<dbReference type="Pfam" id="PF20116">
    <property type="entry name" value="DUF6506"/>
    <property type="match status" value="2"/>
</dbReference>
<evidence type="ECO:0000313" key="1">
    <source>
        <dbReference type="EMBL" id="MBJ3783101.1"/>
    </source>
</evidence>
<dbReference type="InterPro" id="IPR045441">
    <property type="entry name" value="DUF6506"/>
</dbReference>
<evidence type="ECO:0000313" key="2">
    <source>
        <dbReference type="Proteomes" id="UP000602124"/>
    </source>
</evidence>
<proteinExistence type="predicted"/>
<organism evidence="1 2">
    <name type="scientific">Devosia sediminis</name>
    <dbReference type="NCBI Taxonomy" id="2798801"/>
    <lineage>
        <taxon>Bacteria</taxon>
        <taxon>Pseudomonadati</taxon>
        <taxon>Pseudomonadota</taxon>
        <taxon>Alphaproteobacteria</taxon>
        <taxon>Hyphomicrobiales</taxon>
        <taxon>Devosiaceae</taxon>
        <taxon>Devosia</taxon>
    </lineage>
</organism>
<sequence>MKGVVIFEVPGARPDRDRILRKRPEGDCLIVAVDNVSEVSPIAVSLVEAGFELVELCGGISPKVRHDVRAATGDRARVSSVTFGIESLASAARFNDAFNRGEIPKQAFVVLDTAARPGETPEVMTPHSIPTPIHFVKDAEAAADVVRRLVAEDVLLVELYGGFSTGDIAMVINAAEGRAAIGSGGFAIDALTS</sequence>
<name>A0A934IU73_9HYPH</name>
<protein>
    <submittedName>
        <fullName evidence="1">Uncharacterized protein</fullName>
    </submittedName>
</protein>
<dbReference type="Proteomes" id="UP000602124">
    <property type="component" value="Unassembled WGS sequence"/>
</dbReference>
<dbReference type="RefSeq" id="WP_198874356.1">
    <property type="nucleotide sequence ID" value="NZ_JAEKMH010000001.1"/>
</dbReference>
<keyword evidence="2" id="KW-1185">Reference proteome</keyword>
<reference evidence="1" key="1">
    <citation type="submission" date="2020-12" db="EMBL/GenBank/DDBJ databases">
        <title>Devosia sp. MSA67 isolated from Mo River.</title>
        <authorList>
            <person name="Ma F."/>
            <person name="Zi Z."/>
        </authorList>
    </citation>
    <scope>NUCLEOTIDE SEQUENCE</scope>
    <source>
        <strain evidence="1">MSA67</strain>
    </source>
</reference>
<dbReference type="AlphaFoldDB" id="A0A934IU73"/>
<comment type="caution">
    <text evidence="1">The sequence shown here is derived from an EMBL/GenBank/DDBJ whole genome shotgun (WGS) entry which is preliminary data.</text>
</comment>